<dbReference type="AlphaFoldDB" id="I3TCM2"/>
<sequence>MIDRRKLVIETLRKHGELNITKLSRLTGIHFSVLEKIVVELVEQGVVEEKRYGRLRIVKLRSS</sequence>
<gene>
    <name evidence="1" type="ordered locus">TCELL_0085</name>
</gene>
<evidence type="ECO:0008006" key="3">
    <source>
        <dbReference type="Google" id="ProtNLM"/>
    </source>
</evidence>
<reference evidence="1 2" key="1">
    <citation type="journal article" date="2012" name="J. Bacteriol.">
        <title>Complete genome sequence of the hyperthermophilic cellulolytic Crenarchaeon 'Thermogladius cellulolyticus' 1633.</title>
        <authorList>
            <person name="Mardanov A.V."/>
            <person name="Kochetkova T.V."/>
            <person name="Beletsky A.V."/>
            <person name="Bonch-Osmolovskaya E.A."/>
            <person name="Ravin N.V."/>
            <person name="Skryabin K.G."/>
        </authorList>
    </citation>
    <scope>NUCLEOTIDE SEQUENCE [LARGE SCALE GENOMIC DNA]</scope>
    <source>
        <strain evidence="2">DSM 22663 / VKM B-2946 / 1633</strain>
    </source>
</reference>
<evidence type="ECO:0000313" key="2">
    <source>
        <dbReference type="Proteomes" id="UP000005270"/>
    </source>
</evidence>
<keyword evidence="2" id="KW-1185">Reference proteome</keyword>
<dbReference type="SUPFAM" id="SSF46785">
    <property type="entry name" value="Winged helix' DNA-binding domain"/>
    <property type="match status" value="1"/>
</dbReference>
<dbReference type="GeneID" id="301705947"/>
<dbReference type="Proteomes" id="UP000005270">
    <property type="component" value="Chromosome"/>
</dbReference>
<dbReference type="InterPro" id="IPR036390">
    <property type="entry name" value="WH_DNA-bd_sf"/>
</dbReference>
<dbReference type="InParanoid" id="I3TCM2"/>
<proteinExistence type="predicted"/>
<name>I3TCM2_THEC1</name>
<dbReference type="RefSeq" id="WP_014736761.1">
    <property type="nucleotide sequence ID" value="NC_017954.1"/>
</dbReference>
<dbReference type="HOGENOM" id="CLU_2821079_0_0_2"/>
<dbReference type="EMBL" id="CP003531">
    <property type="protein sequence ID" value="AFK50510.1"/>
    <property type="molecule type" value="Genomic_DNA"/>
</dbReference>
<dbReference type="STRING" id="1184251.TCELL_0085"/>
<accession>I3TCM2</accession>
<evidence type="ECO:0000313" key="1">
    <source>
        <dbReference type="EMBL" id="AFK50510.1"/>
    </source>
</evidence>
<dbReference type="Gene3D" id="1.10.10.10">
    <property type="entry name" value="Winged helix-like DNA-binding domain superfamily/Winged helix DNA-binding domain"/>
    <property type="match status" value="1"/>
</dbReference>
<organism evidence="1 2">
    <name type="scientific">Thermogladius calderae (strain DSM 22663 / VKM B-2946 / 1633)</name>
    <dbReference type="NCBI Taxonomy" id="1184251"/>
    <lineage>
        <taxon>Archaea</taxon>
        <taxon>Thermoproteota</taxon>
        <taxon>Thermoprotei</taxon>
        <taxon>Desulfurococcales</taxon>
        <taxon>Desulfurococcaceae</taxon>
        <taxon>Thermogladius</taxon>
    </lineage>
</organism>
<dbReference type="KEGG" id="thg:TCELL_0085"/>
<dbReference type="eggNOG" id="arCOG04056">
    <property type="taxonomic scope" value="Archaea"/>
</dbReference>
<dbReference type="InterPro" id="IPR036388">
    <property type="entry name" value="WH-like_DNA-bd_sf"/>
</dbReference>
<protein>
    <recommendedName>
        <fullName evidence="3">Winged helix-turn-helix transcriptional regulator</fullName>
    </recommendedName>
</protein>